<accession>A0A1I4VZU4</accession>
<reference evidence="2" key="1">
    <citation type="submission" date="2016-10" db="EMBL/GenBank/DDBJ databases">
        <authorList>
            <person name="Varghese N."/>
            <person name="Submissions S."/>
        </authorList>
    </citation>
    <scope>NUCLEOTIDE SEQUENCE [LARGE SCALE GENOMIC DNA]</scope>
    <source>
        <strain evidence="2">N6PO6</strain>
    </source>
</reference>
<protein>
    <submittedName>
        <fullName evidence="1">Uncharacterized protein</fullName>
    </submittedName>
</protein>
<name>A0A1I4VZU4_9GAMM</name>
<keyword evidence="2" id="KW-1185">Reference proteome</keyword>
<evidence type="ECO:0000313" key="1">
    <source>
        <dbReference type="EMBL" id="SFN06791.1"/>
    </source>
</evidence>
<sequence>MVTLSVLHPGENSDTATMGQTPVGYWTGADAFCLDVQGAELKDVTYKLENQSQYDSINGAVICVNSGYGDRVNIGKTLKEGRTIKIYYKKYR</sequence>
<proteinExistence type="predicted"/>
<dbReference type="Proteomes" id="UP000242222">
    <property type="component" value="Unassembled WGS sequence"/>
</dbReference>
<dbReference type="AlphaFoldDB" id="A0A1I4VZU4"/>
<dbReference type="EMBL" id="FOVC01000002">
    <property type="protein sequence ID" value="SFN06791.1"/>
    <property type="molecule type" value="Genomic_DNA"/>
</dbReference>
<gene>
    <name evidence="1" type="ORF">SAMN05216516_102188</name>
</gene>
<evidence type="ECO:0000313" key="2">
    <source>
        <dbReference type="Proteomes" id="UP000242222"/>
    </source>
</evidence>
<organism evidence="1 2">
    <name type="scientific">Izhakiella capsodis</name>
    <dbReference type="NCBI Taxonomy" id="1367852"/>
    <lineage>
        <taxon>Bacteria</taxon>
        <taxon>Pseudomonadati</taxon>
        <taxon>Pseudomonadota</taxon>
        <taxon>Gammaproteobacteria</taxon>
        <taxon>Enterobacterales</taxon>
        <taxon>Erwiniaceae</taxon>
        <taxon>Izhakiella</taxon>
    </lineage>
</organism>